<organism evidence="6 7">
    <name type="scientific">Diploscapter pachys</name>
    <dbReference type="NCBI Taxonomy" id="2018661"/>
    <lineage>
        <taxon>Eukaryota</taxon>
        <taxon>Metazoa</taxon>
        <taxon>Ecdysozoa</taxon>
        <taxon>Nematoda</taxon>
        <taxon>Chromadorea</taxon>
        <taxon>Rhabditida</taxon>
        <taxon>Rhabditina</taxon>
        <taxon>Rhabditomorpha</taxon>
        <taxon>Rhabditoidea</taxon>
        <taxon>Rhabditidae</taxon>
        <taxon>Diploscapter</taxon>
    </lineage>
</organism>
<name>A0A2A2KFN1_9BILA</name>
<dbReference type="Proteomes" id="UP000218231">
    <property type="component" value="Unassembled WGS sequence"/>
</dbReference>
<dbReference type="SMART" id="SM00320">
    <property type="entry name" value="WD40"/>
    <property type="match status" value="6"/>
</dbReference>
<evidence type="ECO:0000256" key="2">
    <source>
        <dbReference type="ARBA" id="ARBA00022737"/>
    </source>
</evidence>
<feature type="repeat" description="WD" evidence="4">
    <location>
        <begin position="259"/>
        <end position="301"/>
    </location>
</feature>
<gene>
    <name evidence="6" type="ORF">WR25_18714</name>
</gene>
<dbReference type="GO" id="GO:0035861">
    <property type="term" value="C:site of double-strand break"/>
    <property type="evidence" value="ECO:0007669"/>
    <property type="project" value="TreeGrafter"/>
</dbReference>
<dbReference type="InterPro" id="IPR051858">
    <property type="entry name" value="WD_repeat_GAD-1"/>
</dbReference>
<comment type="caution">
    <text evidence="6">The sequence shown here is derived from an EMBL/GenBank/DDBJ whole genome shotgun (WGS) entry which is preliminary data.</text>
</comment>
<evidence type="ECO:0000256" key="4">
    <source>
        <dbReference type="PROSITE-ProRule" id="PRU00221"/>
    </source>
</evidence>
<keyword evidence="2" id="KW-0677">Repeat</keyword>
<dbReference type="PANTHER" id="PTHR16017:SF0">
    <property type="entry name" value="WD REPEAT-CONTAINING PROTEIN 70"/>
    <property type="match status" value="1"/>
</dbReference>
<dbReference type="InterPro" id="IPR036322">
    <property type="entry name" value="WD40_repeat_dom_sf"/>
</dbReference>
<evidence type="ECO:0000313" key="6">
    <source>
        <dbReference type="EMBL" id="PAV72731.1"/>
    </source>
</evidence>
<dbReference type="CDD" id="cd00200">
    <property type="entry name" value="WD40"/>
    <property type="match status" value="1"/>
</dbReference>
<dbReference type="Pfam" id="PF00400">
    <property type="entry name" value="WD40"/>
    <property type="match status" value="4"/>
</dbReference>
<feature type="compositionally biased region" description="Polar residues" evidence="5">
    <location>
        <begin position="1"/>
        <end position="10"/>
    </location>
</feature>
<dbReference type="STRING" id="2018661.A0A2A2KFN1"/>
<evidence type="ECO:0000256" key="3">
    <source>
        <dbReference type="ARBA" id="ARBA00038343"/>
    </source>
</evidence>
<feature type="region of interest" description="Disordered" evidence="5">
    <location>
        <begin position="1"/>
        <end position="141"/>
    </location>
</feature>
<keyword evidence="1 4" id="KW-0853">WD repeat</keyword>
<feature type="compositionally biased region" description="Basic and acidic residues" evidence="5">
    <location>
        <begin position="16"/>
        <end position="64"/>
    </location>
</feature>
<dbReference type="Gene3D" id="2.130.10.10">
    <property type="entry name" value="YVTN repeat-like/Quinoprotein amine dehydrogenase"/>
    <property type="match status" value="2"/>
</dbReference>
<proteinExistence type="inferred from homology"/>
<dbReference type="PROSITE" id="PS50294">
    <property type="entry name" value="WD_REPEATS_REGION"/>
    <property type="match status" value="2"/>
</dbReference>
<dbReference type="InterPro" id="IPR001680">
    <property type="entry name" value="WD40_rpt"/>
</dbReference>
<dbReference type="InterPro" id="IPR015943">
    <property type="entry name" value="WD40/YVTN_repeat-like_dom_sf"/>
</dbReference>
<comment type="similarity">
    <text evidence="3">Belongs to the WD repeat GAD-1 family.</text>
</comment>
<accession>A0A2A2KFN1</accession>
<dbReference type="PANTHER" id="PTHR16017">
    <property type="entry name" value="GASTRULATION DEFECTIVE PROTEIN 1-RELATED"/>
    <property type="match status" value="1"/>
</dbReference>
<sequence>MSQDNPTNAEQPVKPAESESKEEQSSDDGKGKNSEKKARVFDLTEMLELSKKTIEERGLPKPEEVNDSPSTSSGFGTFSKPEKASSDNKQAESGVSSGMEDDEDDMMVMLPPGFKPDQSVFADSSKSAEDDDDSDFDEYEGDGIPTVALIPSSMEANLSHGSKPVSALRFEPAGVRFASGGLDYMAKVFDFQKMDMSMNCDKEVMPAESHIVNDVAFSGNGDTLAVATGGAQLRLLDRKGKQWTETVRGDQYLVDLSNTKGHTAAVNAVRFHPLVKGEFLSCSDDGTLRIWRLEDYKEITKCINKHFKVIKTKTANGKRAMPQTCCYSNDGKLIAAGCDDGSIQVWKHGNFYVNTSYLVRTAHRGPITCICFSPDSKLILSRGLDDSLKLWSLSNAKKPLQEKFNLENGFKGTDCGFSPRGELVFTGTSSPNSQIPGQLLFFNTENFDLVYKIDFPGVSCTRIDWHPKLNQILVGLSDGSIKILYDEKMSVRGVIGCVKRPIKRSRREEVIKEEMVLSPLALEMFQPRREDDEEKEKYLRMKDNQLRPAFRKPADVPIDGPSANGRVKDSGSTLHSYLAKQIGTQRNKEFLEDSDVRASILRHAEDAAKNPMWIDKAYKKNQPVPIFQDKTTEDEEEEGDDEEKTTEPVFKKPRTK</sequence>
<evidence type="ECO:0000313" key="7">
    <source>
        <dbReference type="Proteomes" id="UP000218231"/>
    </source>
</evidence>
<dbReference type="FunFam" id="2.130.10.10:FF:001319">
    <property type="entry name" value="Gastrulation defective protein 1"/>
    <property type="match status" value="1"/>
</dbReference>
<dbReference type="AlphaFoldDB" id="A0A2A2KFN1"/>
<feature type="region of interest" description="Disordered" evidence="5">
    <location>
        <begin position="619"/>
        <end position="656"/>
    </location>
</feature>
<feature type="region of interest" description="Disordered" evidence="5">
    <location>
        <begin position="551"/>
        <end position="571"/>
    </location>
</feature>
<feature type="repeat" description="WD" evidence="4">
    <location>
        <begin position="327"/>
        <end position="347"/>
    </location>
</feature>
<protein>
    <submittedName>
        <fullName evidence="6">Uncharacterized protein</fullName>
    </submittedName>
</protein>
<feature type="repeat" description="WD" evidence="4">
    <location>
        <begin position="360"/>
        <end position="401"/>
    </location>
</feature>
<keyword evidence="7" id="KW-1185">Reference proteome</keyword>
<dbReference type="PROSITE" id="PS50082">
    <property type="entry name" value="WD_REPEATS_2"/>
    <property type="match status" value="3"/>
</dbReference>
<dbReference type="SUPFAM" id="SSF50978">
    <property type="entry name" value="WD40 repeat-like"/>
    <property type="match status" value="1"/>
</dbReference>
<evidence type="ECO:0000256" key="1">
    <source>
        <dbReference type="ARBA" id="ARBA00022574"/>
    </source>
</evidence>
<evidence type="ECO:0000256" key="5">
    <source>
        <dbReference type="SAM" id="MobiDB-lite"/>
    </source>
</evidence>
<feature type="compositionally biased region" description="Acidic residues" evidence="5">
    <location>
        <begin position="632"/>
        <end position="644"/>
    </location>
</feature>
<feature type="compositionally biased region" description="Basic and acidic residues" evidence="5">
    <location>
        <begin position="80"/>
        <end position="90"/>
    </location>
</feature>
<feature type="compositionally biased region" description="Acidic residues" evidence="5">
    <location>
        <begin position="129"/>
        <end position="141"/>
    </location>
</feature>
<reference evidence="6 7" key="1">
    <citation type="journal article" date="2017" name="Curr. Biol.">
        <title>Genome architecture and evolution of a unichromosomal asexual nematode.</title>
        <authorList>
            <person name="Fradin H."/>
            <person name="Zegar C."/>
            <person name="Gutwein M."/>
            <person name="Lucas J."/>
            <person name="Kovtun M."/>
            <person name="Corcoran D."/>
            <person name="Baugh L.R."/>
            <person name="Kiontke K."/>
            <person name="Gunsalus K."/>
            <person name="Fitch D.H."/>
            <person name="Piano F."/>
        </authorList>
    </citation>
    <scope>NUCLEOTIDE SEQUENCE [LARGE SCALE GENOMIC DNA]</scope>
    <source>
        <strain evidence="6">PF1309</strain>
    </source>
</reference>
<dbReference type="GO" id="GO:0005634">
    <property type="term" value="C:nucleus"/>
    <property type="evidence" value="ECO:0007669"/>
    <property type="project" value="TreeGrafter"/>
</dbReference>
<dbReference type="EMBL" id="LIAE01008711">
    <property type="protein sequence ID" value="PAV72731.1"/>
    <property type="molecule type" value="Genomic_DNA"/>
</dbReference>
<feature type="compositionally biased region" description="Low complexity" evidence="5">
    <location>
        <begin position="68"/>
        <end position="79"/>
    </location>
</feature>
<dbReference type="OrthoDB" id="10264376at2759"/>